<keyword evidence="5" id="KW-1185">Reference proteome</keyword>
<proteinExistence type="predicted"/>
<evidence type="ECO:0000256" key="1">
    <source>
        <dbReference type="SAM" id="MobiDB-lite"/>
    </source>
</evidence>
<dbReference type="OrthoDB" id="8251179at2759"/>
<reference evidence="4" key="1">
    <citation type="submission" date="2021-06" db="EMBL/GenBank/DDBJ databases">
        <authorList>
            <person name="Hodson N. C."/>
            <person name="Mongue J. A."/>
            <person name="Jaron S. K."/>
        </authorList>
    </citation>
    <scope>NUCLEOTIDE SEQUENCE</scope>
</reference>
<organism evidence="4 5">
    <name type="scientific">Allacma fusca</name>
    <dbReference type="NCBI Taxonomy" id="39272"/>
    <lineage>
        <taxon>Eukaryota</taxon>
        <taxon>Metazoa</taxon>
        <taxon>Ecdysozoa</taxon>
        <taxon>Arthropoda</taxon>
        <taxon>Hexapoda</taxon>
        <taxon>Collembola</taxon>
        <taxon>Symphypleona</taxon>
        <taxon>Sminthuridae</taxon>
        <taxon>Allacma</taxon>
    </lineage>
</organism>
<dbReference type="PANTHER" id="PTHR12384:SF2">
    <property type="entry name" value="MATERNAL PROTEIN EXUPERANTIA"/>
    <property type="match status" value="1"/>
</dbReference>
<evidence type="ECO:0000259" key="2">
    <source>
        <dbReference type="Pfam" id="PF18609"/>
    </source>
</evidence>
<gene>
    <name evidence="4" type="ORF">AFUS01_LOCUS6362</name>
</gene>
<evidence type="ECO:0000313" key="5">
    <source>
        <dbReference type="Proteomes" id="UP000708208"/>
    </source>
</evidence>
<dbReference type="InterPro" id="IPR040941">
    <property type="entry name" value="SAM_Exu"/>
</dbReference>
<feature type="domain" description="Exuperantia RNAse H-like" evidence="3">
    <location>
        <begin position="19"/>
        <end position="178"/>
    </location>
</feature>
<dbReference type="PANTHER" id="PTHR12384">
    <property type="entry name" value="MATERNAL PROTEIN EXUPERANTIA"/>
    <property type="match status" value="1"/>
</dbReference>
<dbReference type="Pfam" id="PF22123">
    <property type="entry name" value="Exu_RNase_H_like"/>
    <property type="match status" value="1"/>
</dbReference>
<feature type="compositionally biased region" description="Basic and acidic residues" evidence="1">
    <location>
        <begin position="185"/>
        <end position="228"/>
    </location>
</feature>
<dbReference type="AlphaFoldDB" id="A0A8J2JC71"/>
<evidence type="ECO:0000313" key="4">
    <source>
        <dbReference type="EMBL" id="CAG7716876.1"/>
    </source>
</evidence>
<feature type="compositionally biased region" description="Basic and acidic residues" evidence="1">
    <location>
        <begin position="239"/>
        <end position="254"/>
    </location>
</feature>
<dbReference type="GO" id="GO:0003723">
    <property type="term" value="F:RNA binding"/>
    <property type="evidence" value="ECO:0007669"/>
    <property type="project" value="InterPro"/>
</dbReference>
<dbReference type="GO" id="GO:0042803">
    <property type="term" value="F:protein homodimerization activity"/>
    <property type="evidence" value="ECO:0007669"/>
    <property type="project" value="InterPro"/>
</dbReference>
<feature type="compositionally biased region" description="Acidic residues" evidence="1">
    <location>
        <begin position="419"/>
        <end position="431"/>
    </location>
</feature>
<dbReference type="InterPro" id="IPR037998">
    <property type="entry name" value="Exu"/>
</dbReference>
<sequence>MAPATDNSVPVLSESRPIYRVVAFALDLTGKKLIDEICHISACHEDGASFDQYIMTYRDISRSSIRSHGIRIFTMLGKYRVLKDTTTMKSIHTKSEYSALNDFIEWLSQQKGNSEGVVLAYHDNGLSKVTPFLMEALERYKLTDEFFKSVKGFVNCCNIASSHPDVKGRSLALRSLARRLLGEEKEFETAKEKEPESEDQNVKSEKEEKKPQIEDVKELDVSKEKSKEISTTSRRGRRASRDKSGPRDKEREKLTVMQSAKFRALTTYKLLQKFTTVETNIFEDEIIKHLTGRDEEDKNLTKQRELAQKVRSLRPIFVGHIRTSPKDRSRAVLLRRYLIEAELDYETLKNAYETGSTDAIVTIVEKTSAKKRKQHQDELVELIVSHFRGDPQKDVNSNDVKPGVDGAGDHADTGSSTESDSEEFEEANADN</sequence>
<evidence type="ECO:0008006" key="6">
    <source>
        <dbReference type="Google" id="ProtNLM"/>
    </source>
</evidence>
<evidence type="ECO:0000259" key="3">
    <source>
        <dbReference type="Pfam" id="PF22123"/>
    </source>
</evidence>
<dbReference type="GO" id="GO:0045450">
    <property type="term" value="P:bicoid mRNA localization"/>
    <property type="evidence" value="ECO:0007669"/>
    <property type="project" value="InterPro"/>
</dbReference>
<feature type="region of interest" description="Disordered" evidence="1">
    <location>
        <begin position="388"/>
        <end position="431"/>
    </location>
</feature>
<feature type="region of interest" description="Disordered" evidence="1">
    <location>
        <begin position="185"/>
        <end position="255"/>
    </location>
</feature>
<protein>
    <recommendedName>
        <fullName evidence="6">Maternal protein exuperantia</fullName>
    </recommendedName>
</protein>
<dbReference type="Pfam" id="PF18609">
    <property type="entry name" value="SAM_Exu"/>
    <property type="match status" value="1"/>
</dbReference>
<feature type="domain" description="Exuperantia SAM-like" evidence="2">
    <location>
        <begin position="314"/>
        <end position="386"/>
    </location>
</feature>
<name>A0A8J2JC71_9HEXA</name>
<dbReference type="EMBL" id="CAJVCH010041822">
    <property type="protein sequence ID" value="CAG7716876.1"/>
    <property type="molecule type" value="Genomic_DNA"/>
</dbReference>
<comment type="caution">
    <text evidence="4">The sequence shown here is derived from an EMBL/GenBank/DDBJ whole genome shotgun (WGS) entry which is preliminary data.</text>
</comment>
<dbReference type="InterPro" id="IPR054362">
    <property type="entry name" value="Exu_RNase_H-like"/>
</dbReference>
<dbReference type="Proteomes" id="UP000708208">
    <property type="component" value="Unassembled WGS sequence"/>
</dbReference>
<accession>A0A8J2JC71</accession>